<dbReference type="OrthoDB" id="752362at2759"/>
<evidence type="ECO:0000259" key="8">
    <source>
        <dbReference type="PROSITE" id="PS50102"/>
    </source>
</evidence>
<evidence type="ECO:0000313" key="10">
    <source>
        <dbReference type="EnsemblMetazoa" id="CapteP229004"/>
    </source>
</evidence>
<evidence type="ECO:0000256" key="5">
    <source>
        <dbReference type="ARBA" id="ARBA00022845"/>
    </source>
</evidence>
<evidence type="ECO:0000256" key="7">
    <source>
        <dbReference type="SAM" id="MobiDB-lite"/>
    </source>
</evidence>
<dbReference type="InterPro" id="IPR000504">
    <property type="entry name" value="RRM_dom"/>
</dbReference>
<dbReference type="Proteomes" id="UP000014760">
    <property type="component" value="Unassembled WGS sequence"/>
</dbReference>
<proteinExistence type="inferred from homology"/>
<keyword evidence="4" id="KW-0509">mRNA transport</keyword>
<dbReference type="GO" id="GO:0003723">
    <property type="term" value="F:RNA binding"/>
    <property type="evidence" value="ECO:0007669"/>
    <property type="project" value="UniProtKB-UniRule"/>
</dbReference>
<dbReference type="Gene3D" id="3.30.310.210">
    <property type="match status" value="1"/>
</dbReference>
<evidence type="ECO:0000256" key="6">
    <source>
        <dbReference type="PROSITE-ProRule" id="PRU00176"/>
    </source>
</evidence>
<dbReference type="CDD" id="cd22437">
    <property type="entry name" value="KH-I_BTR1_rpt2"/>
    <property type="match status" value="1"/>
</dbReference>
<dbReference type="InterPro" id="IPR004088">
    <property type="entry name" value="KH_dom_type_1"/>
</dbReference>
<dbReference type="Gene3D" id="3.30.1370.10">
    <property type="entry name" value="K Homology domain, type 1"/>
    <property type="match status" value="2"/>
</dbReference>
<dbReference type="InterPro" id="IPR004087">
    <property type="entry name" value="KH_dom"/>
</dbReference>
<keyword evidence="3" id="KW-0677">Repeat</keyword>
<organism evidence="9">
    <name type="scientific">Capitella teleta</name>
    <name type="common">Polychaete worm</name>
    <dbReference type="NCBI Taxonomy" id="283909"/>
    <lineage>
        <taxon>Eukaryota</taxon>
        <taxon>Metazoa</taxon>
        <taxon>Spiralia</taxon>
        <taxon>Lophotrochozoa</taxon>
        <taxon>Annelida</taxon>
        <taxon>Polychaeta</taxon>
        <taxon>Sedentaria</taxon>
        <taxon>Scolecida</taxon>
        <taxon>Capitellidae</taxon>
        <taxon>Capitella</taxon>
    </lineage>
</organism>
<accession>R7UQF3</accession>
<dbReference type="EMBL" id="KB301364">
    <property type="protein sequence ID" value="ELU05631.1"/>
    <property type="molecule type" value="Genomic_DNA"/>
</dbReference>
<dbReference type="InterPro" id="IPR035979">
    <property type="entry name" value="RBD_domain_sf"/>
</dbReference>
<dbReference type="Pfam" id="PF00076">
    <property type="entry name" value="RRM_1"/>
    <property type="match status" value="2"/>
</dbReference>
<gene>
    <name evidence="9" type="ORF">CAPTEDRAFT_229004</name>
</gene>
<keyword evidence="11" id="KW-1185">Reference proteome</keyword>
<dbReference type="CDD" id="cd22400">
    <property type="entry name" value="KH-I_IGF2BP_rpt1"/>
    <property type="match status" value="1"/>
</dbReference>
<dbReference type="CDD" id="cd22403">
    <property type="entry name" value="KH-I_IGF2BP_rpt4"/>
    <property type="match status" value="1"/>
</dbReference>
<dbReference type="AlphaFoldDB" id="R7UQF3"/>
<protein>
    <recommendedName>
        <fullName evidence="8">RRM domain-containing protein</fullName>
    </recommendedName>
</protein>
<evidence type="ECO:0000313" key="9">
    <source>
        <dbReference type="EMBL" id="ELU05631.1"/>
    </source>
</evidence>
<evidence type="ECO:0000256" key="2">
    <source>
        <dbReference type="ARBA" id="ARBA00022448"/>
    </source>
</evidence>
<dbReference type="HOGENOM" id="CLU_020744_2_0_1"/>
<sequence length="679" mass="73471">MYRVYIGNLDEQVDVEILESLFSKQDLPVSNLLVKRGYAFADCANQQILERTIDKLHGYNLMGATMQVEPSNRRRRNNRIIIKNVPSMASQEEVETLVATFGTVLSCQLMNNDKETNAQVTYENPDQAQQAVDQLNGYTYQESELRVSFARANGSPKGMRMGGGGGAGPAGGAQRNAMGGPANGLRASGSGYALKILVPSDFVGAIIGKGGETIRTITKKCNSRVDVHGKENSGLLEKVISIYGNPENCTSACKEILLVMQNELSSPNRTSSSVQEIVLKILADNRYCGRVIGREGRVIKKIREDTQTKITVSNDSDHLLELGHGHGLQDVASMFPERVISVRGDIDHMSEAEGAISTILRECAEKDMHQPQLDPRMMAMPGAMGGLPMMQGAGAGGIYPGGGPGFYPGMYPGVQQGHQDMGFPPSSGSNSPTETCQICVPNSAVGALIGAAGSNIKQIIRDSQAFVTIEPKKDDDPNPASERIVSIKGTQDSIWRASYYVFEKLKSEGFSGNDDVRLRTAIRVPQKAVGFVIGKGGKNVREVQRMTGAIIKLPEDQTVQGDEVVVEAYGTFMSVHSAHSRIRALAEKQRQQQMRGGAPGPGSDRGGPTQRPMRPPPPPAQPGAVPPPPVRIRDDGDCRLLQQPVIDSWSPPSPVPYEETARQQQQRQPMTDSVACLLH</sequence>
<dbReference type="SUPFAM" id="SSF54791">
    <property type="entry name" value="Eukaryotic type KH-domain (KH-domain type I)"/>
    <property type="match status" value="4"/>
</dbReference>
<dbReference type="Pfam" id="PF00013">
    <property type="entry name" value="KH_1"/>
    <property type="match status" value="4"/>
</dbReference>
<feature type="compositionally biased region" description="Pro residues" evidence="7">
    <location>
        <begin position="613"/>
        <end position="630"/>
    </location>
</feature>
<dbReference type="Gene3D" id="3.30.70.330">
    <property type="match status" value="2"/>
</dbReference>
<feature type="region of interest" description="Disordered" evidence="7">
    <location>
        <begin position="585"/>
        <end position="679"/>
    </location>
</feature>
<feature type="compositionally biased region" description="Polar residues" evidence="7">
    <location>
        <begin position="662"/>
        <end position="671"/>
    </location>
</feature>
<dbReference type="InterPro" id="IPR036612">
    <property type="entry name" value="KH_dom_type_1_sf"/>
</dbReference>
<name>R7UQF3_CAPTE</name>
<keyword evidence="5" id="KW-0810">Translation regulation</keyword>
<evidence type="ECO:0000256" key="3">
    <source>
        <dbReference type="ARBA" id="ARBA00022737"/>
    </source>
</evidence>
<dbReference type="CDD" id="cd22401">
    <property type="entry name" value="KH-I_IGF2BP_rpt2"/>
    <property type="match status" value="1"/>
</dbReference>
<evidence type="ECO:0000256" key="4">
    <source>
        <dbReference type="ARBA" id="ARBA00022816"/>
    </source>
</evidence>
<dbReference type="PROSITE" id="PS50084">
    <property type="entry name" value="KH_TYPE_1"/>
    <property type="match status" value="4"/>
</dbReference>
<feature type="domain" description="RRM" evidence="8">
    <location>
        <begin position="78"/>
        <end position="152"/>
    </location>
</feature>
<dbReference type="PROSITE" id="PS50102">
    <property type="entry name" value="RRM"/>
    <property type="match status" value="2"/>
</dbReference>
<dbReference type="GO" id="GO:0006417">
    <property type="term" value="P:regulation of translation"/>
    <property type="evidence" value="ECO:0007669"/>
    <property type="project" value="UniProtKB-KW"/>
</dbReference>
<dbReference type="SMART" id="SM00322">
    <property type="entry name" value="KH"/>
    <property type="match status" value="4"/>
</dbReference>
<feature type="domain" description="RRM" evidence="8">
    <location>
        <begin position="2"/>
        <end position="73"/>
    </location>
</feature>
<comment type="similarity">
    <text evidence="1">Belongs to the RRM IMP/VICKZ family.</text>
</comment>
<dbReference type="EMBL" id="AMQN01001301">
    <property type="status" value="NOT_ANNOTATED_CDS"/>
    <property type="molecule type" value="Genomic_DNA"/>
</dbReference>
<dbReference type="SMART" id="SM00360">
    <property type="entry name" value="RRM"/>
    <property type="match status" value="2"/>
</dbReference>
<dbReference type="EnsemblMetazoa" id="CapteT229004">
    <property type="protein sequence ID" value="CapteP229004"/>
    <property type="gene ID" value="CapteG229004"/>
</dbReference>
<dbReference type="PANTHER" id="PTHR10288">
    <property type="entry name" value="KH DOMAIN CONTAINING RNA BINDING PROTEIN"/>
    <property type="match status" value="1"/>
</dbReference>
<keyword evidence="2" id="KW-0813">Transport</keyword>
<dbReference type="STRING" id="283909.R7UQF3"/>
<reference evidence="11" key="1">
    <citation type="submission" date="2012-12" db="EMBL/GenBank/DDBJ databases">
        <authorList>
            <person name="Hellsten U."/>
            <person name="Grimwood J."/>
            <person name="Chapman J.A."/>
            <person name="Shapiro H."/>
            <person name="Aerts A."/>
            <person name="Otillar R.P."/>
            <person name="Terry A.Y."/>
            <person name="Boore J.L."/>
            <person name="Simakov O."/>
            <person name="Marletaz F."/>
            <person name="Cho S.-J."/>
            <person name="Edsinger-Gonzales E."/>
            <person name="Havlak P."/>
            <person name="Kuo D.-H."/>
            <person name="Larsson T."/>
            <person name="Lv J."/>
            <person name="Arendt D."/>
            <person name="Savage R."/>
            <person name="Osoegawa K."/>
            <person name="de Jong P."/>
            <person name="Lindberg D.R."/>
            <person name="Seaver E.C."/>
            <person name="Weisblat D.A."/>
            <person name="Putnam N.H."/>
            <person name="Grigoriev I.V."/>
            <person name="Rokhsar D.S."/>
        </authorList>
    </citation>
    <scope>NUCLEOTIDE SEQUENCE</scope>
    <source>
        <strain evidence="11">I ESC-2004</strain>
    </source>
</reference>
<reference evidence="10" key="3">
    <citation type="submission" date="2015-06" db="UniProtKB">
        <authorList>
            <consortium name="EnsemblMetazoa"/>
        </authorList>
    </citation>
    <scope>IDENTIFICATION</scope>
</reference>
<evidence type="ECO:0000256" key="1">
    <source>
        <dbReference type="ARBA" id="ARBA00009094"/>
    </source>
</evidence>
<dbReference type="GO" id="GO:0051028">
    <property type="term" value="P:mRNA transport"/>
    <property type="evidence" value="ECO:0007669"/>
    <property type="project" value="UniProtKB-KW"/>
</dbReference>
<keyword evidence="6" id="KW-0694">RNA-binding</keyword>
<evidence type="ECO:0000313" key="11">
    <source>
        <dbReference type="Proteomes" id="UP000014760"/>
    </source>
</evidence>
<dbReference type="FunCoup" id="R7UQF3">
    <property type="interactions" value="300"/>
</dbReference>
<reference evidence="9 11" key="2">
    <citation type="journal article" date="2013" name="Nature">
        <title>Insights into bilaterian evolution from three spiralian genomes.</title>
        <authorList>
            <person name="Simakov O."/>
            <person name="Marletaz F."/>
            <person name="Cho S.J."/>
            <person name="Edsinger-Gonzales E."/>
            <person name="Havlak P."/>
            <person name="Hellsten U."/>
            <person name="Kuo D.H."/>
            <person name="Larsson T."/>
            <person name="Lv J."/>
            <person name="Arendt D."/>
            <person name="Savage R."/>
            <person name="Osoegawa K."/>
            <person name="de Jong P."/>
            <person name="Grimwood J."/>
            <person name="Chapman J.A."/>
            <person name="Shapiro H."/>
            <person name="Aerts A."/>
            <person name="Otillar R.P."/>
            <person name="Terry A.Y."/>
            <person name="Boore J.L."/>
            <person name="Grigoriev I.V."/>
            <person name="Lindberg D.R."/>
            <person name="Seaver E.C."/>
            <person name="Weisblat D.A."/>
            <person name="Putnam N.H."/>
            <person name="Rokhsar D.S."/>
        </authorList>
    </citation>
    <scope>NUCLEOTIDE SEQUENCE</scope>
    <source>
        <strain evidence="9 11">I ESC-2004</strain>
    </source>
</reference>
<dbReference type="SUPFAM" id="SSF54928">
    <property type="entry name" value="RNA-binding domain, RBD"/>
    <property type="match status" value="2"/>
</dbReference>
<dbReference type="OMA" id="HITFENH"/>
<dbReference type="InterPro" id="IPR012677">
    <property type="entry name" value="Nucleotide-bd_a/b_plait_sf"/>
</dbReference>